<dbReference type="InterPro" id="IPR036607">
    <property type="entry name" value="PRKCSH"/>
</dbReference>
<keyword evidence="9" id="KW-1185">Reference proteome</keyword>
<gene>
    <name evidence="8" type="ORF">CcCBS67573_g04819</name>
</gene>
<dbReference type="InterPro" id="IPR009011">
    <property type="entry name" value="Man6P_isomerase_rcpt-bd_dom_sf"/>
</dbReference>
<evidence type="ECO:0000256" key="6">
    <source>
        <dbReference type="SAM" id="MobiDB-lite"/>
    </source>
</evidence>
<dbReference type="SUPFAM" id="SSF50911">
    <property type="entry name" value="Mannose 6-phosphate receptor domain"/>
    <property type="match status" value="1"/>
</dbReference>
<feature type="coiled-coil region" evidence="5">
    <location>
        <begin position="456"/>
        <end position="490"/>
    </location>
</feature>
<evidence type="ECO:0000259" key="7">
    <source>
        <dbReference type="PROSITE" id="PS51914"/>
    </source>
</evidence>
<evidence type="ECO:0000256" key="3">
    <source>
        <dbReference type="ARBA" id="ARBA00022824"/>
    </source>
</evidence>
<dbReference type="PANTHER" id="PTHR12630">
    <property type="entry name" value="N-LINKED OLIGOSACCHARIDE PROCESSING"/>
    <property type="match status" value="1"/>
</dbReference>
<dbReference type="OrthoDB" id="28322at2759"/>
<dbReference type="AlphaFoldDB" id="A0A507FEB8"/>
<feature type="compositionally biased region" description="Basic and acidic residues" evidence="6">
    <location>
        <begin position="377"/>
        <end position="394"/>
    </location>
</feature>
<evidence type="ECO:0000313" key="8">
    <source>
        <dbReference type="EMBL" id="TPX73920.1"/>
    </source>
</evidence>
<evidence type="ECO:0000313" key="9">
    <source>
        <dbReference type="Proteomes" id="UP000320333"/>
    </source>
</evidence>
<evidence type="ECO:0000256" key="4">
    <source>
        <dbReference type="ARBA" id="ARBA00023157"/>
    </source>
</evidence>
<evidence type="ECO:0000256" key="1">
    <source>
        <dbReference type="ARBA" id="ARBA00022387"/>
    </source>
</evidence>
<dbReference type="Pfam" id="PF12999">
    <property type="entry name" value="PRKCSH-like"/>
    <property type="match status" value="1"/>
</dbReference>
<keyword evidence="2" id="KW-0732">Signal</keyword>
<feature type="domain" description="MRH" evidence="7">
    <location>
        <begin position="506"/>
        <end position="613"/>
    </location>
</feature>
<comment type="caution">
    <text evidence="8">The sequence shown here is derived from an EMBL/GenBank/DDBJ whole genome shotgun (WGS) entry which is preliminary data.</text>
</comment>
<evidence type="ECO:0000256" key="5">
    <source>
        <dbReference type="SAM" id="Coils"/>
    </source>
</evidence>
<dbReference type="Pfam" id="PF13015">
    <property type="entry name" value="PRKCSH_1"/>
    <property type="match status" value="1"/>
</dbReference>
<dbReference type="PANTHER" id="PTHR12630:SF1">
    <property type="entry name" value="GLUCOSIDASE 2 SUBUNIT BETA"/>
    <property type="match status" value="1"/>
</dbReference>
<dbReference type="STRING" id="246404.A0A507FEB8"/>
<dbReference type="PROSITE" id="PS51914">
    <property type="entry name" value="MRH"/>
    <property type="match status" value="1"/>
</dbReference>
<dbReference type="Proteomes" id="UP000320333">
    <property type="component" value="Unassembled WGS sequence"/>
</dbReference>
<dbReference type="GO" id="GO:0006491">
    <property type="term" value="P:N-glycan processing"/>
    <property type="evidence" value="ECO:0007669"/>
    <property type="project" value="TreeGrafter"/>
</dbReference>
<accession>A0A507FEB8</accession>
<dbReference type="InterPro" id="IPR044865">
    <property type="entry name" value="MRH_dom"/>
</dbReference>
<organism evidence="8 9">
    <name type="scientific">Chytriomyces confervae</name>
    <dbReference type="NCBI Taxonomy" id="246404"/>
    <lineage>
        <taxon>Eukaryota</taxon>
        <taxon>Fungi</taxon>
        <taxon>Fungi incertae sedis</taxon>
        <taxon>Chytridiomycota</taxon>
        <taxon>Chytridiomycota incertae sedis</taxon>
        <taxon>Chytridiomycetes</taxon>
        <taxon>Chytridiales</taxon>
        <taxon>Chytriomycetaceae</taxon>
        <taxon>Chytriomyces</taxon>
    </lineage>
</organism>
<keyword evidence="5" id="KW-0175">Coiled coil</keyword>
<dbReference type="InterPro" id="IPR039794">
    <property type="entry name" value="Gtb1-like"/>
</dbReference>
<keyword evidence="4" id="KW-1015">Disulfide bond</keyword>
<evidence type="ECO:0000256" key="2">
    <source>
        <dbReference type="ARBA" id="ARBA00022729"/>
    </source>
</evidence>
<sequence length="630" mass="68111">MAVPVPVPASVSVSAAVAVLVATAKSALSLAHVQATRMIMGSDDNYASTTTMGAAAASAESCKQTGDGLKCVGANAAFALQHALYSQAMSQDAQAQFACLDGSRSIDIKSLNDDYCDCDDGSDESGTSACPEAVFYCANKGHIGAEIPSSRVNDGVCDPQCCDGSDEYSGLVKCPNTCATIAAEHQRKQNELMKVLQKGLKLKQGYVDFGVKAKAGRADQLNSLNAKISNVTARIEELKVLKTQAEHFEAHQNAIRAHENAEAARTTLPQRHAACIERKNVLRTNVETLNTRLSELKRILDHLMTLQDVEEGAAFEALLRDKPILQETLQQYDDFKNLYVSVHQNEDGTLEEDASGNGVFITLDAEPEEDVVGVTHSDSDSTDKSASDTTPHLDDFSDPCVDPSASLISCLTATATNNAKSVLSAMKSPFTWRGWSKLGTSLTRNPFKTMSQSEEDEVLKKDASKARARLDELESKKREYENELEGIKRKEGLDLGEQGEWDQLVDMCIDMDSFEYNYSICFLGDATQKPKNGGGGTSLGKFSRWGPRKGVAGKGAEKYHHMMFEGGQHCWNGPSRSVEVALECGTENKILSVSEPSKCEYFMKVQSPAVCDSKLAVSGDAGNSATREEL</sequence>
<keyword evidence="3" id="KW-0256">Endoplasmic reticulum</keyword>
<dbReference type="EMBL" id="QEAP01000156">
    <property type="protein sequence ID" value="TPX73920.1"/>
    <property type="molecule type" value="Genomic_DNA"/>
</dbReference>
<dbReference type="InterPro" id="IPR028146">
    <property type="entry name" value="PRKCSH_N"/>
</dbReference>
<dbReference type="GO" id="GO:0017177">
    <property type="term" value="C:glucosidase II complex"/>
    <property type="evidence" value="ECO:0007669"/>
    <property type="project" value="TreeGrafter"/>
</dbReference>
<dbReference type="Gene3D" id="2.70.130.10">
    <property type="entry name" value="Mannose-6-phosphate receptor binding domain"/>
    <property type="match status" value="1"/>
</dbReference>
<protein>
    <recommendedName>
        <fullName evidence="1">Glucosidase 2 subunit beta</fullName>
    </recommendedName>
</protein>
<feature type="region of interest" description="Disordered" evidence="6">
    <location>
        <begin position="372"/>
        <end position="394"/>
    </location>
</feature>
<proteinExistence type="predicted"/>
<reference evidence="8 9" key="1">
    <citation type="journal article" date="2019" name="Sci. Rep.">
        <title>Comparative genomics of chytrid fungi reveal insights into the obligate biotrophic and pathogenic lifestyle of Synchytrium endobioticum.</title>
        <authorList>
            <person name="van de Vossenberg B.T.L.H."/>
            <person name="Warris S."/>
            <person name="Nguyen H.D.T."/>
            <person name="van Gent-Pelzer M.P.E."/>
            <person name="Joly D.L."/>
            <person name="van de Geest H.C."/>
            <person name="Bonants P.J.M."/>
            <person name="Smith D.S."/>
            <person name="Levesque C.A."/>
            <person name="van der Lee T.A.J."/>
        </authorList>
    </citation>
    <scope>NUCLEOTIDE SEQUENCE [LARGE SCALE GENOMIC DNA]</scope>
    <source>
        <strain evidence="8 9">CBS 675.73</strain>
    </source>
</reference>
<name>A0A507FEB8_9FUNG</name>